<accession>A0A0B9A065</accession>
<evidence type="ECO:0000313" key="7">
    <source>
        <dbReference type="Proteomes" id="UP000031488"/>
    </source>
</evidence>
<dbReference type="InterPro" id="IPR001310">
    <property type="entry name" value="Histidine_triad_HIT"/>
</dbReference>
<dbReference type="AlphaFoldDB" id="A0A0B9A065"/>
<dbReference type="Gene3D" id="3.30.428.10">
    <property type="entry name" value="HIT-like"/>
    <property type="match status" value="1"/>
</dbReference>
<dbReference type="KEGG" id="bly:A2T55_08840"/>
<dbReference type="STRING" id="1703.BLSMQ_1902"/>
<dbReference type="PANTHER" id="PTHR46648">
    <property type="entry name" value="HIT FAMILY PROTEIN 1"/>
    <property type="match status" value="1"/>
</dbReference>
<feature type="short sequence motif" description="Histidine triad motif" evidence="2 3">
    <location>
        <begin position="91"/>
        <end position="95"/>
    </location>
</feature>
<dbReference type="InterPro" id="IPR036265">
    <property type="entry name" value="HIT-like_sf"/>
</dbReference>
<dbReference type="RefSeq" id="WP_039210868.1">
    <property type="nucleotide sequence ID" value="NZ_CP014869.1"/>
</dbReference>
<feature type="active site" description="Tele-AMP-histidine intermediate" evidence="1">
    <location>
        <position position="93"/>
    </location>
</feature>
<dbReference type="PRINTS" id="PR00332">
    <property type="entry name" value="HISTRIAD"/>
</dbReference>
<dbReference type="InterPro" id="IPR011146">
    <property type="entry name" value="HIT-like"/>
</dbReference>
<evidence type="ECO:0000256" key="1">
    <source>
        <dbReference type="PIRSR" id="PIRSR601310-1"/>
    </source>
</evidence>
<keyword evidence="7" id="KW-1185">Reference proteome</keyword>
<keyword evidence="5" id="KW-0378">Hydrolase</keyword>
<feature type="domain" description="HIT" evidence="4">
    <location>
        <begin position="4"/>
        <end position="107"/>
    </location>
</feature>
<reference evidence="8" key="3">
    <citation type="submission" date="2016-03" db="EMBL/GenBank/DDBJ databases">
        <authorList>
            <person name="Ploux O."/>
        </authorList>
    </citation>
    <scope>NUCLEOTIDE SEQUENCE [LARGE SCALE GENOMIC DNA]</scope>
    <source>
        <strain evidence="8">BS258</strain>
    </source>
</reference>
<reference evidence="5" key="2">
    <citation type="submission" date="2016-03" db="EMBL/GenBank/DDBJ databases">
        <authorList>
            <person name="Zhu Y."/>
            <person name="Sun C."/>
        </authorList>
    </citation>
    <scope>NUCLEOTIDE SEQUENCE</scope>
    <source>
        <strain evidence="5">BS258</strain>
    </source>
</reference>
<evidence type="ECO:0000259" key="4">
    <source>
        <dbReference type="PROSITE" id="PS51084"/>
    </source>
</evidence>
<sequence length="134" mass="14910">MATLFTKIINGEIPGTFVHQDDKCVAFLDVAPMTEGHVMVVPREEISHWIDADAELLAHLTAVAKRIGEAQKRAFDCERIGLLVVGYEVPHLHIHVLPTNSMDDFDISDRAPMQTPEQLEAPAEKIRQALSELS</sequence>
<protein>
    <submittedName>
        <fullName evidence="5">HIT family hydrolase</fullName>
    </submittedName>
    <submittedName>
        <fullName evidence="6">Histidine triad (HIT) protein</fullName>
    </submittedName>
</protein>
<gene>
    <name evidence="5" type="ORF">A2T55_08840</name>
    <name evidence="6" type="ORF">AE0388_2539</name>
</gene>
<dbReference type="OrthoDB" id="9784774at2"/>
<evidence type="ECO:0000313" key="5">
    <source>
        <dbReference type="EMBL" id="AMT93867.1"/>
    </source>
</evidence>
<dbReference type="GO" id="GO:0009117">
    <property type="term" value="P:nucleotide metabolic process"/>
    <property type="evidence" value="ECO:0007669"/>
    <property type="project" value="TreeGrafter"/>
</dbReference>
<dbReference type="Proteomes" id="UP000075950">
    <property type="component" value="Chromosome"/>
</dbReference>
<organism evidence="6 7">
    <name type="scientific">Brevibacterium linens</name>
    <dbReference type="NCBI Taxonomy" id="1703"/>
    <lineage>
        <taxon>Bacteria</taxon>
        <taxon>Bacillati</taxon>
        <taxon>Actinomycetota</taxon>
        <taxon>Actinomycetes</taxon>
        <taxon>Micrococcales</taxon>
        <taxon>Brevibacteriaceae</taxon>
        <taxon>Brevibacterium</taxon>
    </lineage>
</organism>
<dbReference type="EMBL" id="JTJZ01000020">
    <property type="protein sequence ID" value="KHS51989.1"/>
    <property type="molecule type" value="Genomic_DNA"/>
</dbReference>
<dbReference type="PROSITE" id="PS51084">
    <property type="entry name" value="HIT_2"/>
    <property type="match status" value="1"/>
</dbReference>
<evidence type="ECO:0000313" key="6">
    <source>
        <dbReference type="EMBL" id="KHS51989.1"/>
    </source>
</evidence>
<proteinExistence type="predicted"/>
<evidence type="ECO:0000256" key="2">
    <source>
        <dbReference type="PIRSR" id="PIRSR601310-3"/>
    </source>
</evidence>
<dbReference type="GO" id="GO:0016787">
    <property type="term" value="F:hydrolase activity"/>
    <property type="evidence" value="ECO:0007669"/>
    <property type="project" value="UniProtKB-KW"/>
</dbReference>
<dbReference type="SUPFAM" id="SSF54197">
    <property type="entry name" value="HIT-like"/>
    <property type="match status" value="1"/>
</dbReference>
<dbReference type="Pfam" id="PF01230">
    <property type="entry name" value="HIT"/>
    <property type="match status" value="1"/>
</dbReference>
<dbReference type="EMBL" id="CP014869">
    <property type="protein sequence ID" value="AMT93867.1"/>
    <property type="molecule type" value="Genomic_DNA"/>
</dbReference>
<evidence type="ECO:0000313" key="8">
    <source>
        <dbReference type="Proteomes" id="UP000075950"/>
    </source>
</evidence>
<dbReference type="PATRIC" id="fig|1703.6.peg.2442"/>
<accession>A0A142NM51</accession>
<dbReference type="PANTHER" id="PTHR46648:SF1">
    <property type="entry name" value="ADENOSINE 5'-MONOPHOSPHORAMIDASE HNT1"/>
    <property type="match status" value="1"/>
</dbReference>
<name>A0A0B9A065_BRELN</name>
<evidence type="ECO:0000256" key="3">
    <source>
        <dbReference type="PROSITE-ProRule" id="PRU00464"/>
    </source>
</evidence>
<reference evidence="6 7" key="1">
    <citation type="submission" date="2014-11" db="EMBL/GenBank/DDBJ databases">
        <title>Draft Genome Sequence of Brevibacterium linens AE038-8.</title>
        <authorList>
            <person name="Maizel D."/>
            <person name="Utturkar S.M."/>
            <person name="Brown S.D."/>
            <person name="Ferrero M."/>
            <person name="Rosen B.P."/>
        </authorList>
    </citation>
    <scope>NUCLEOTIDE SEQUENCE [LARGE SCALE GENOMIC DNA]</scope>
    <source>
        <strain evidence="6 7">AE038-8</strain>
    </source>
</reference>
<dbReference type="Proteomes" id="UP000031488">
    <property type="component" value="Unassembled WGS sequence"/>
</dbReference>